<proteinExistence type="predicted"/>
<dbReference type="AlphaFoldDB" id="A0A162TV06"/>
<dbReference type="RefSeq" id="XP_018288083.1">
    <property type="nucleotide sequence ID" value="XM_018436725.1"/>
</dbReference>
<dbReference type="VEuPathDB" id="FungiDB:PHYBLDRAFT_172060"/>
<dbReference type="EMBL" id="KV440990">
    <property type="protein sequence ID" value="OAD70043.1"/>
    <property type="molecule type" value="Genomic_DNA"/>
</dbReference>
<protein>
    <submittedName>
        <fullName evidence="2">Uncharacterized protein</fullName>
    </submittedName>
</protein>
<gene>
    <name evidence="2" type="ORF">PHYBLDRAFT_172060</name>
</gene>
<organism evidence="2 3">
    <name type="scientific">Phycomyces blakesleeanus (strain ATCC 8743b / DSM 1359 / FGSC 10004 / NBRC 33097 / NRRL 1555)</name>
    <dbReference type="NCBI Taxonomy" id="763407"/>
    <lineage>
        <taxon>Eukaryota</taxon>
        <taxon>Fungi</taxon>
        <taxon>Fungi incertae sedis</taxon>
        <taxon>Mucoromycota</taxon>
        <taxon>Mucoromycotina</taxon>
        <taxon>Mucoromycetes</taxon>
        <taxon>Mucorales</taxon>
        <taxon>Phycomycetaceae</taxon>
        <taxon>Phycomyces</taxon>
    </lineage>
</organism>
<keyword evidence="1" id="KW-0812">Transmembrane</keyword>
<dbReference type="GeneID" id="28997631"/>
<keyword evidence="1" id="KW-0472">Membrane</keyword>
<evidence type="ECO:0000313" key="3">
    <source>
        <dbReference type="Proteomes" id="UP000077315"/>
    </source>
</evidence>
<sequence>MQKSNPVYSISSPEFRLDNKDIIFKHKYTISMASYAGQYELSLKCVEILLDILLFIILTRILPFAFFHLLIFPEYDSINWKRCPPKINVQAFKINCKLHKSKSTLCGFVNNNIHHKELTVAWFEIYTNYEDAMDGLLRNFKQAYKKCIKMKYKSTKIPDSSPLVIQSE</sequence>
<name>A0A162TV06_PHYB8</name>
<feature type="transmembrane region" description="Helical" evidence="1">
    <location>
        <begin position="48"/>
        <end position="72"/>
    </location>
</feature>
<dbReference type="InParanoid" id="A0A162TV06"/>
<evidence type="ECO:0000313" key="2">
    <source>
        <dbReference type="EMBL" id="OAD70043.1"/>
    </source>
</evidence>
<dbReference type="Proteomes" id="UP000077315">
    <property type="component" value="Unassembled WGS sequence"/>
</dbReference>
<evidence type="ECO:0000256" key="1">
    <source>
        <dbReference type="SAM" id="Phobius"/>
    </source>
</evidence>
<keyword evidence="1" id="KW-1133">Transmembrane helix</keyword>
<accession>A0A162TV06</accession>
<reference evidence="3" key="1">
    <citation type="submission" date="2015-06" db="EMBL/GenBank/DDBJ databases">
        <title>Expansion of signal transduction pathways in fungi by whole-genome duplication.</title>
        <authorList>
            <consortium name="DOE Joint Genome Institute"/>
            <person name="Corrochano L.M."/>
            <person name="Kuo A."/>
            <person name="Marcet-Houben M."/>
            <person name="Polaino S."/>
            <person name="Salamov A."/>
            <person name="Villalobos J.M."/>
            <person name="Alvarez M.I."/>
            <person name="Avalos J."/>
            <person name="Benito E.P."/>
            <person name="Benoit I."/>
            <person name="Burger G."/>
            <person name="Camino L.P."/>
            <person name="Canovas D."/>
            <person name="Cerda-Olmedo E."/>
            <person name="Cheng J.-F."/>
            <person name="Dominguez A."/>
            <person name="Elias M."/>
            <person name="Eslava A.P."/>
            <person name="Glaser F."/>
            <person name="Grimwood J."/>
            <person name="Gutierrez G."/>
            <person name="Heitman J."/>
            <person name="Henrissat B."/>
            <person name="Iturriaga E.A."/>
            <person name="Lang B.F."/>
            <person name="Lavin J.L."/>
            <person name="Lee S."/>
            <person name="Li W."/>
            <person name="Lindquist E."/>
            <person name="Lopez-Garcia S."/>
            <person name="Luque E.M."/>
            <person name="Marcos A.T."/>
            <person name="Martin J."/>
            <person name="McCluskey K."/>
            <person name="Medina H.R."/>
            <person name="Miralles-Duran A."/>
            <person name="Miyazaki A."/>
            <person name="Munoz-Torres E."/>
            <person name="Oguiza J.A."/>
            <person name="Ohm R."/>
            <person name="Olmedo M."/>
            <person name="Orejas M."/>
            <person name="Ortiz-Castellanos L."/>
            <person name="Pisabarro A.G."/>
            <person name="Rodriguez-Romero J."/>
            <person name="Ruiz-Herrera J."/>
            <person name="Ruiz-Vazquez R."/>
            <person name="Sanz C."/>
            <person name="Schackwitz W."/>
            <person name="Schmutz J."/>
            <person name="Shahriari M."/>
            <person name="Shelest E."/>
            <person name="Silva-Franco F."/>
            <person name="Soanes D."/>
            <person name="Syed K."/>
            <person name="Tagua V.G."/>
            <person name="Talbot N.J."/>
            <person name="Thon M."/>
            <person name="De vries R.P."/>
            <person name="Wiebenga A."/>
            <person name="Yadav J.S."/>
            <person name="Braun E.L."/>
            <person name="Baker S."/>
            <person name="Garre V."/>
            <person name="Horwitz B."/>
            <person name="Torres-Martinez S."/>
            <person name="Idnurm A."/>
            <person name="Herrera-Estrella A."/>
            <person name="Gabaldon T."/>
            <person name="Grigoriev I.V."/>
        </authorList>
    </citation>
    <scope>NUCLEOTIDE SEQUENCE [LARGE SCALE GENOMIC DNA]</scope>
    <source>
        <strain evidence="3">NRRL 1555(-)</strain>
    </source>
</reference>
<keyword evidence="3" id="KW-1185">Reference proteome</keyword>